<dbReference type="Gene3D" id="3.90.1150.10">
    <property type="entry name" value="Aspartate Aminotransferase, domain 1"/>
    <property type="match status" value="1"/>
</dbReference>
<keyword evidence="5 11" id="KW-0663">Pyridoxal phosphate</keyword>
<evidence type="ECO:0000256" key="7">
    <source>
        <dbReference type="ARBA" id="ARBA00049180"/>
    </source>
</evidence>
<accession>H5SFW6</accession>
<evidence type="ECO:0000256" key="1">
    <source>
        <dbReference type="ARBA" id="ARBA00001933"/>
    </source>
</evidence>
<comment type="catalytic activity">
    <reaction evidence="8">
        <text>L-homocysteine + H2O = 2-oxobutanoate + hydrogen sulfide + NH4(+) + H(+)</text>
        <dbReference type="Rhea" id="RHEA:14501"/>
        <dbReference type="ChEBI" id="CHEBI:15377"/>
        <dbReference type="ChEBI" id="CHEBI:15378"/>
        <dbReference type="ChEBI" id="CHEBI:16763"/>
        <dbReference type="ChEBI" id="CHEBI:28938"/>
        <dbReference type="ChEBI" id="CHEBI:29919"/>
        <dbReference type="ChEBI" id="CHEBI:58199"/>
        <dbReference type="EC" id="4.4.1.2"/>
    </reaction>
</comment>
<evidence type="ECO:0000256" key="11">
    <source>
        <dbReference type="PIRSR" id="PIRSR001434-2"/>
    </source>
</evidence>
<evidence type="ECO:0000256" key="2">
    <source>
        <dbReference type="ARBA" id="ARBA00008667"/>
    </source>
</evidence>
<dbReference type="Pfam" id="PF01053">
    <property type="entry name" value="Cys_Met_Meta_PP"/>
    <property type="match status" value="1"/>
</dbReference>
<dbReference type="EMBL" id="AP011707">
    <property type="protein sequence ID" value="BAL55052.1"/>
    <property type="molecule type" value="Genomic_DNA"/>
</dbReference>
<dbReference type="FunFam" id="3.40.640.10:FF:000046">
    <property type="entry name" value="Cystathionine gamma-lyase"/>
    <property type="match status" value="1"/>
</dbReference>
<reference evidence="13" key="2">
    <citation type="journal article" date="2012" name="PLoS ONE">
        <title>A Deeply Branching Thermophilic Bacterium with an Ancient Acetyl-CoA Pathway Dominates a Subsurface Ecosystem.</title>
        <authorList>
            <person name="Takami H."/>
            <person name="Noguchi H."/>
            <person name="Takaki Y."/>
            <person name="Uchiyama I."/>
            <person name="Toyoda A."/>
            <person name="Nishi S."/>
            <person name="Chee G.-J."/>
            <person name="Arai W."/>
            <person name="Nunoura T."/>
            <person name="Itoh T."/>
            <person name="Hattori M."/>
            <person name="Takai K."/>
        </authorList>
    </citation>
    <scope>NUCLEOTIDE SEQUENCE</scope>
</reference>
<evidence type="ECO:0000256" key="8">
    <source>
        <dbReference type="ARBA" id="ARBA00050802"/>
    </source>
</evidence>
<dbReference type="InterPro" id="IPR015422">
    <property type="entry name" value="PyrdxlP-dep_Trfase_small"/>
</dbReference>
<name>H5SFW6_9BACT</name>
<dbReference type="AlphaFoldDB" id="H5SFW6"/>
<evidence type="ECO:0000256" key="4">
    <source>
        <dbReference type="ARBA" id="ARBA00019040"/>
    </source>
</evidence>
<dbReference type="Gene3D" id="3.40.640.10">
    <property type="entry name" value="Type I PLP-dependent aspartate aminotransferase-like (Major domain)"/>
    <property type="match status" value="1"/>
</dbReference>
<dbReference type="GO" id="GO:0047982">
    <property type="term" value="F:homocysteine desulfhydrase activity"/>
    <property type="evidence" value="ECO:0007669"/>
    <property type="project" value="UniProtKB-EC"/>
</dbReference>
<evidence type="ECO:0000313" key="13">
    <source>
        <dbReference type="EMBL" id="BAL55052.1"/>
    </source>
</evidence>
<comment type="similarity">
    <text evidence="2">Belongs to the trans-sulfuration enzymes family. L-methionine gamma-lyase subfamily.</text>
</comment>
<dbReference type="InterPro" id="IPR000277">
    <property type="entry name" value="Cys/Met-Metab_PyrdxlP-dep_enz"/>
</dbReference>
<comment type="subunit">
    <text evidence="9">Homotetramer; dimer of active dimers.</text>
</comment>
<comment type="cofactor">
    <cofactor evidence="1 12">
        <name>pyridoxal 5'-phosphate</name>
        <dbReference type="ChEBI" id="CHEBI:597326"/>
    </cofactor>
</comment>
<gene>
    <name evidence="13" type="ORF">HGMM_F22D11C29</name>
</gene>
<dbReference type="GO" id="GO:0018826">
    <property type="term" value="F:methionine gamma-lyase activity"/>
    <property type="evidence" value="ECO:0007669"/>
    <property type="project" value="UniProtKB-EC"/>
</dbReference>
<organism evidence="13">
    <name type="scientific">uncultured Acidobacteriota bacterium</name>
    <dbReference type="NCBI Taxonomy" id="171953"/>
    <lineage>
        <taxon>Bacteria</taxon>
        <taxon>Pseudomonadati</taxon>
        <taxon>Acidobacteriota</taxon>
        <taxon>environmental samples</taxon>
    </lineage>
</organism>
<dbReference type="CDD" id="cd00614">
    <property type="entry name" value="CGS_like"/>
    <property type="match status" value="1"/>
</dbReference>
<dbReference type="GO" id="GO:0019346">
    <property type="term" value="P:transsulfuration"/>
    <property type="evidence" value="ECO:0007669"/>
    <property type="project" value="InterPro"/>
</dbReference>
<dbReference type="GO" id="GO:0030170">
    <property type="term" value="F:pyridoxal phosphate binding"/>
    <property type="evidence" value="ECO:0007669"/>
    <property type="project" value="InterPro"/>
</dbReference>
<protein>
    <recommendedName>
        <fullName evidence="4">L-methionine gamma-lyase</fullName>
        <ecNumber evidence="3">4.4.1.11</ecNumber>
    </recommendedName>
    <alternativeName>
        <fullName evidence="10">L-methionine-alpha-deamino-gamma-mercaptomethane-lyase</fullName>
    </alternativeName>
</protein>
<dbReference type="InterPro" id="IPR015421">
    <property type="entry name" value="PyrdxlP-dep_Trfase_major"/>
</dbReference>
<evidence type="ECO:0000256" key="9">
    <source>
        <dbReference type="ARBA" id="ARBA00064130"/>
    </source>
</evidence>
<dbReference type="FunFam" id="3.90.1150.10:FF:000008">
    <property type="entry name" value="Cystathionine gamma-synthase"/>
    <property type="match status" value="1"/>
</dbReference>
<dbReference type="PANTHER" id="PTHR11808:SF80">
    <property type="entry name" value="CYSTATHIONINE GAMMA-LYASE"/>
    <property type="match status" value="1"/>
</dbReference>
<evidence type="ECO:0000256" key="6">
    <source>
        <dbReference type="ARBA" id="ARBA00023239"/>
    </source>
</evidence>
<dbReference type="PANTHER" id="PTHR11808">
    <property type="entry name" value="TRANS-SULFURATION ENZYME FAMILY MEMBER"/>
    <property type="match status" value="1"/>
</dbReference>
<dbReference type="InterPro" id="IPR015424">
    <property type="entry name" value="PyrdxlP-dep_Trfase"/>
</dbReference>
<feature type="modified residue" description="N6-(pyridoxal phosphate)lysine" evidence="11">
    <location>
        <position position="207"/>
    </location>
</feature>
<evidence type="ECO:0000256" key="3">
    <source>
        <dbReference type="ARBA" id="ARBA00012222"/>
    </source>
</evidence>
<dbReference type="PIRSF" id="PIRSF001434">
    <property type="entry name" value="CGS"/>
    <property type="match status" value="1"/>
</dbReference>
<dbReference type="SUPFAM" id="SSF53383">
    <property type="entry name" value="PLP-dependent transferases"/>
    <property type="match status" value="1"/>
</dbReference>
<reference evidence="13" key="1">
    <citation type="journal article" date="2005" name="Environ. Microbiol.">
        <title>Genetic and functional properties of uncultivated thermophilic crenarchaeotes from a subsurface gold mine as revealed by analysis of genome fragments.</title>
        <authorList>
            <person name="Nunoura T."/>
            <person name="Hirayama H."/>
            <person name="Takami H."/>
            <person name="Oida H."/>
            <person name="Nishi S."/>
            <person name="Shimamura S."/>
            <person name="Suzuki Y."/>
            <person name="Inagaki F."/>
            <person name="Takai K."/>
            <person name="Nealson K.H."/>
            <person name="Horikoshi K."/>
        </authorList>
    </citation>
    <scope>NUCLEOTIDE SEQUENCE</scope>
</reference>
<keyword evidence="6 13" id="KW-0456">Lyase</keyword>
<evidence type="ECO:0000256" key="12">
    <source>
        <dbReference type="RuleBase" id="RU362118"/>
    </source>
</evidence>
<dbReference type="EC" id="4.4.1.11" evidence="3"/>
<evidence type="ECO:0000256" key="5">
    <source>
        <dbReference type="ARBA" id="ARBA00022898"/>
    </source>
</evidence>
<proteinExistence type="inferred from homology"/>
<comment type="catalytic activity">
    <reaction evidence="7">
        <text>L-methionine + H2O = methanethiol + 2-oxobutanoate + NH4(+)</text>
        <dbReference type="Rhea" id="RHEA:23800"/>
        <dbReference type="ChEBI" id="CHEBI:15377"/>
        <dbReference type="ChEBI" id="CHEBI:16007"/>
        <dbReference type="ChEBI" id="CHEBI:16763"/>
        <dbReference type="ChEBI" id="CHEBI:28938"/>
        <dbReference type="ChEBI" id="CHEBI:57844"/>
        <dbReference type="EC" id="4.4.1.11"/>
    </reaction>
</comment>
<evidence type="ECO:0000256" key="10">
    <source>
        <dbReference type="ARBA" id="ARBA00078333"/>
    </source>
</evidence>
<sequence length="392" mass="42635">MAREWGINTIAVHAGRAVNPTRSVAPPIFQTAVFELEDAAAGARFAQAIAPTEYYTRWGNPTTRQAEEIIAALEGGERALVLASGMAAIATAVLACVRSGDHIVAGRSLYAATMELFRHTLPRLGIEVTFVPPTDPENFRRALRPNTTLIYVETPSNPRLDLTDLEAVARLAREHGATIIADNTFATPYNQRPLHFGIDAVVHSATKYLGGHHDLTAGAIVGSAAFIERCWTQAKLFGPTLSPFDAWLLIRGMKTFGLRLERQNANAQRIAEFLDAHPKVARVFYPGLPSHPQHDLARRQMRGFGGMVAFELKGGREAGRQLVESLRVITLAVSLGGVTSLIQHPASMSHGPIPEEERQATGITEGLIRLSVGIEDAEDLIADLEQALRRLP</sequence>
<dbReference type="GO" id="GO:0005737">
    <property type="term" value="C:cytoplasm"/>
    <property type="evidence" value="ECO:0007669"/>
    <property type="project" value="TreeGrafter"/>
</dbReference>